<evidence type="ECO:0000256" key="1">
    <source>
        <dbReference type="ARBA" id="ARBA00006611"/>
    </source>
</evidence>
<dbReference type="Gene3D" id="3.40.50.300">
    <property type="entry name" value="P-loop containing nucleotide triphosphate hydrolases"/>
    <property type="match status" value="1"/>
</dbReference>
<evidence type="ECO:0000313" key="7">
    <source>
        <dbReference type="Proteomes" id="UP000031599"/>
    </source>
</evidence>
<evidence type="ECO:0000259" key="5">
    <source>
        <dbReference type="PROSITE" id="PS00662"/>
    </source>
</evidence>
<reference evidence="6 7" key="1">
    <citation type="submission" date="2014-12" db="EMBL/GenBank/DDBJ databases">
        <title>Genome assembly of Enhygromyxa salina DSM 15201.</title>
        <authorList>
            <person name="Sharma G."/>
            <person name="Subramanian S."/>
        </authorList>
    </citation>
    <scope>NUCLEOTIDE SEQUENCE [LARGE SCALE GENOMIC DNA]</scope>
    <source>
        <strain evidence="6 7">DSM 15201</strain>
    </source>
</reference>
<dbReference type="CDD" id="cd01129">
    <property type="entry name" value="PulE-GspE-like"/>
    <property type="match status" value="1"/>
</dbReference>
<comment type="caution">
    <text evidence="6">The sequence shown here is derived from an EMBL/GenBank/DDBJ whole genome shotgun (WGS) entry which is preliminary data.</text>
</comment>
<feature type="compositionally biased region" description="Pro residues" evidence="4">
    <location>
        <begin position="34"/>
        <end position="43"/>
    </location>
</feature>
<dbReference type="AlphaFoldDB" id="A0A0C2DFW0"/>
<dbReference type="PANTHER" id="PTHR30258">
    <property type="entry name" value="TYPE II SECRETION SYSTEM PROTEIN GSPE-RELATED"/>
    <property type="match status" value="1"/>
</dbReference>
<organism evidence="6 7">
    <name type="scientific">Enhygromyxa salina</name>
    <dbReference type="NCBI Taxonomy" id="215803"/>
    <lineage>
        <taxon>Bacteria</taxon>
        <taxon>Pseudomonadati</taxon>
        <taxon>Myxococcota</taxon>
        <taxon>Polyangia</taxon>
        <taxon>Nannocystales</taxon>
        <taxon>Nannocystaceae</taxon>
        <taxon>Enhygromyxa</taxon>
    </lineage>
</organism>
<proteinExistence type="inferred from homology"/>
<dbReference type="EMBL" id="JMCC02000010">
    <property type="protein sequence ID" value="KIG18537.1"/>
    <property type="molecule type" value="Genomic_DNA"/>
</dbReference>
<feature type="domain" description="Bacterial type II secretion system protein E" evidence="5">
    <location>
        <begin position="432"/>
        <end position="446"/>
    </location>
</feature>
<dbReference type="SUPFAM" id="SSF160246">
    <property type="entry name" value="EspE N-terminal domain-like"/>
    <property type="match status" value="1"/>
</dbReference>
<protein>
    <submittedName>
        <fullName evidence="6">Type IV fimbrial assembly, ATPase PilB</fullName>
    </submittedName>
</protein>
<dbReference type="InterPro" id="IPR001482">
    <property type="entry name" value="T2SS/T4SS_dom"/>
</dbReference>
<feature type="compositionally biased region" description="Pro residues" evidence="4">
    <location>
        <begin position="1"/>
        <end position="19"/>
    </location>
</feature>
<evidence type="ECO:0000313" key="6">
    <source>
        <dbReference type="EMBL" id="KIG18537.1"/>
    </source>
</evidence>
<dbReference type="SUPFAM" id="SSF52540">
    <property type="entry name" value="P-loop containing nucleoside triphosphate hydrolases"/>
    <property type="match status" value="1"/>
</dbReference>
<evidence type="ECO:0000256" key="4">
    <source>
        <dbReference type="SAM" id="MobiDB-lite"/>
    </source>
</evidence>
<dbReference type="Gene3D" id="3.30.450.90">
    <property type="match status" value="1"/>
</dbReference>
<dbReference type="InterPro" id="IPR027417">
    <property type="entry name" value="P-loop_NTPase"/>
</dbReference>
<dbReference type="RefSeq" id="WP_052546875.1">
    <property type="nucleotide sequence ID" value="NZ_JMCC02000010.1"/>
</dbReference>
<dbReference type="InterPro" id="IPR007831">
    <property type="entry name" value="T2SS_GspE_N"/>
</dbReference>
<dbReference type="FunFam" id="3.40.50.300:FF:000398">
    <property type="entry name" value="Type IV pilus assembly ATPase PilB"/>
    <property type="match status" value="1"/>
</dbReference>
<feature type="region of interest" description="Disordered" evidence="4">
    <location>
        <begin position="1"/>
        <end position="52"/>
    </location>
</feature>
<dbReference type="GO" id="GO:0005886">
    <property type="term" value="C:plasma membrane"/>
    <property type="evidence" value="ECO:0007669"/>
    <property type="project" value="TreeGrafter"/>
</dbReference>
<gene>
    <name evidence="6" type="ORF">DB30_00222</name>
</gene>
<accession>A0A0C2DFW0</accession>
<dbReference type="InterPro" id="IPR037257">
    <property type="entry name" value="T2SS_E_N_sf"/>
</dbReference>
<dbReference type="Pfam" id="PF00437">
    <property type="entry name" value="T2SSE"/>
    <property type="match status" value="1"/>
</dbReference>
<dbReference type="FunFam" id="3.30.450.90:FF:000001">
    <property type="entry name" value="Type II secretion system ATPase GspE"/>
    <property type="match status" value="1"/>
</dbReference>
<name>A0A0C2DFW0_9BACT</name>
<dbReference type="Pfam" id="PF05157">
    <property type="entry name" value="MshEN"/>
    <property type="match status" value="1"/>
</dbReference>
<dbReference type="PANTHER" id="PTHR30258:SF2">
    <property type="entry name" value="COMG OPERON PROTEIN 1"/>
    <property type="match status" value="1"/>
</dbReference>
<dbReference type="GO" id="GO:0016887">
    <property type="term" value="F:ATP hydrolysis activity"/>
    <property type="evidence" value="ECO:0007669"/>
    <property type="project" value="TreeGrafter"/>
</dbReference>
<dbReference type="Gene3D" id="3.30.300.160">
    <property type="entry name" value="Type II secretion system, protein E, N-terminal domain"/>
    <property type="match status" value="1"/>
</dbReference>
<evidence type="ECO:0000256" key="3">
    <source>
        <dbReference type="ARBA" id="ARBA00022840"/>
    </source>
</evidence>
<dbReference type="GO" id="GO:0005524">
    <property type="term" value="F:ATP binding"/>
    <property type="evidence" value="ECO:0007669"/>
    <property type="project" value="UniProtKB-KW"/>
</dbReference>
<dbReference type="PROSITE" id="PS00662">
    <property type="entry name" value="T2SP_E"/>
    <property type="match status" value="1"/>
</dbReference>
<evidence type="ECO:0000256" key="2">
    <source>
        <dbReference type="ARBA" id="ARBA00022741"/>
    </source>
</evidence>
<keyword evidence="2" id="KW-0547">Nucleotide-binding</keyword>
<sequence>MSEPNPPARRGPPPPPPRHPVQSSPVQADAGTGAPPPAPPPGSGPAQQAAAPPRFQLERRPIGEILLEAGVIRPEHLAEALSAQHLEDERVGETLVRLGHCTELDVTKALARQFGLPINSELSDEDVDDSLIERLPIGYARGNLVLPFRLDRADDRLEVLAADPLKLDEIDDLSTVYDAEVEVWLTSQTRVLELINKTYSKRTKDVDLEKKADDYGEEDEDILHASAEDAPIIRFVNSLIFNASKAKASDIHIEPGDKEIVVRYRVDGVLKEVRRAPKGHMSSIIARVKIMAGLNIAEKRLPQDGRIRRKIAGKEVDMRVASAPVSHGERITIRLLDKSAVMLDLDSIGIAKDHLRVVRETIHRPHGIFLVTGPTGSGKTTTLYSALSEINTPDLNILTVEDPVEFQLEGISQVQVNSKIDLTFARGLRSFLRHDPDVIMVGEIRDIETAEIAIQASLTGHLVLSTIHTNDAATGITRLVDMGVQPFLVASSLVALQAQRLIRRVCPLCCKAAAPDPKQLEMMGVIPEAFFAGEPSLRVPVRDEHGTPIEITAPEGYRLPPTGQLWTAVGCEKCNESGYRGRTGVYEVLSVTEEIRRMAIRNASGAEIKRAAIAQGLRTLRDDGAHKVLSGLSTIDEVLRVTAEEA</sequence>
<keyword evidence="3" id="KW-0067">ATP-binding</keyword>
<dbReference type="Proteomes" id="UP000031599">
    <property type="component" value="Unassembled WGS sequence"/>
</dbReference>
<comment type="similarity">
    <text evidence="1">Belongs to the GSP E family.</text>
</comment>